<feature type="coiled-coil region" evidence="1">
    <location>
        <begin position="65"/>
        <end position="120"/>
    </location>
</feature>
<accession>A0A5B0RLW9</accession>
<reference evidence="2 3" key="1">
    <citation type="submission" date="2019-05" db="EMBL/GenBank/DDBJ databases">
        <title>Emergence of the Ug99 lineage of the wheat stem rust pathogen through somatic hybridization.</title>
        <authorList>
            <person name="Li F."/>
            <person name="Upadhyaya N.M."/>
            <person name="Sperschneider J."/>
            <person name="Matny O."/>
            <person name="Nguyen-Phuc H."/>
            <person name="Mago R."/>
            <person name="Raley C."/>
            <person name="Miller M.E."/>
            <person name="Silverstein K.A.T."/>
            <person name="Henningsen E."/>
            <person name="Hirsch C.D."/>
            <person name="Visser B."/>
            <person name="Pretorius Z.A."/>
            <person name="Steffenson B.J."/>
            <person name="Schwessinger B."/>
            <person name="Dodds P.N."/>
            <person name="Figueroa M."/>
        </authorList>
    </citation>
    <scope>NUCLEOTIDE SEQUENCE [LARGE SCALE GENOMIC DNA]</scope>
    <source>
        <strain evidence="2 3">Ug99</strain>
    </source>
</reference>
<proteinExistence type="predicted"/>
<comment type="caution">
    <text evidence="2">The sequence shown here is derived from an EMBL/GenBank/DDBJ whole genome shotgun (WGS) entry which is preliminary data.</text>
</comment>
<gene>
    <name evidence="2" type="ORF">PGTUg99_026226</name>
</gene>
<evidence type="ECO:0000313" key="3">
    <source>
        <dbReference type="Proteomes" id="UP000325313"/>
    </source>
</evidence>
<sequence>MDQVAAGKDKKNKVSEILGSKTYFLTQDEKVPVKNQIATIHQLQNPSEKIKRNLSGVVKYDKWKIGSMKEDFQDLKDLLDQFKKDHTSSVLKFSSHRKRLDRDVKALDQLHKRIEEALNALDTIGFDSEKMEFSEKVYSKYLEDIMETMVHMRPDLNNNVFGFEFLKLEAIFFETIYYFYKHQFTSPENIRQLFFKYDIIVDVLKQFRNPDEQVEEVLKASLPQSRNHLLNLWGSSTTKNTLEDLGKRLKSLSHHSGDGRSQEFEGKIAQFYRFKFHIFKTSKKENLNKRFKNCSRL</sequence>
<dbReference type="Proteomes" id="UP000325313">
    <property type="component" value="Unassembled WGS sequence"/>
</dbReference>
<organism evidence="2 3">
    <name type="scientific">Puccinia graminis f. sp. tritici</name>
    <dbReference type="NCBI Taxonomy" id="56615"/>
    <lineage>
        <taxon>Eukaryota</taxon>
        <taxon>Fungi</taxon>
        <taxon>Dikarya</taxon>
        <taxon>Basidiomycota</taxon>
        <taxon>Pucciniomycotina</taxon>
        <taxon>Pucciniomycetes</taxon>
        <taxon>Pucciniales</taxon>
        <taxon>Pucciniaceae</taxon>
        <taxon>Puccinia</taxon>
    </lineage>
</organism>
<name>A0A5B0RLW9_PUCGR</name>
<dbReference type="AlphaFoldDB" id="A0A5B0RLW9"/>
<keyword evidence="1" id="KW-0175">Coiled coil</keyword>
<evidence type="ECO:0000256" key="1">
    <source>
        <dbReference type="SAM" id="Coils"/>
    </source>
</evidence>
<dbReference type="EMBL" id="VDEP01000170">
    <property type="protein sequence ID" value="KAA1126830.1"/>
    <property type="molecule type" value="Genomic_DNA"/>
</dbReference>
<evidence type="ECO:0000313" key="2">
    <source>
        <dbReference type="EMBL" id="KAA1126830.1"/>
    </source>
</evidence>
<protein>
    <submittedName>
        <fullName evidence="2">Uncharacterized protein</fullName>
    </submittedName>
</protein>